<reference evidence="1 2" key="1">
    <citation type="submission" date="2023-05" db="EMBL/GenBank/DDBJ databases">
        <title>Streptomyces fuscus sp. nov., a brown-black pigment producing actinomyces isolated from dry sand of Sea duck farm.</title>
        <authorList>
            <person name="Xie J."/>
            <person name="Shen N."/>
        </authorList>
    </citation>
    <scope>NUCLEOTIDE SEQUENCE [LARGE SCALE GENOMIC DNA]</scope>
    <source>
        <strain evidence="1 2">GXMU-J15</strain>
    </source>
</reference>
<dbReference type="EMBL" id="JASJUS010000009">
    <property type="protein sequence ID" value="MDL2077138.1"/>
    <property type="molecule type" value="Genomic_DNA"/>
</dbReference>
<comment type="caution">
    <text evidence="1">The sequence shown here is derived from an EMBL/GenBank/DDBJ whole genome shotgun (WGS) entry which is preliminary data.</text>
</comment>
<sequence length="64" mass="7173">MAVNERHGAAPRRLHFLYRPSAFEARPTRPEWPDVTPADIERARRAGARYLPHVPAATPAGQES</sequence>
<evidence type="ECO:0000313" key="2">
    <source>
        <dbReference type="Proteomes" id="UP001241926"/>
    </source>
</evidence>
<proteinExistence type="predicted"/>
<protein>
    <submittedName>
        <fullName evidence="1">Uncharacterized protein</fullName>
    </submittedName>
</protein>
<evidence type="ECO:0000313" key="1">
    <source>
        <dbReference type="EMBL" id="MDL2077138.1"/>
    </source>
</evidence>
<gene>
    <name evidence="1" type="ORF">QNN03_11875</name>
</gene>
<keyword evidence="2" id="KW-1185">Reference proteome</keyword>
<name>A0ABT7IX24_9ACTN</name>
<accession>A0ABT7IX24</accession>
<dbReference type="RefSeq" id="WP_285432284.1">
    <property type="nucleotide sequence ID" value="NZ_JASJUS010000009.1"/>
</dbReference>
<dbReference type="Proteomes" id="UP001241926">
    <property type="component" value="Unassembled WGS sequence"/>
</dbReference>
<organism evidence="1 2">
    <name type="scientific">Streptomyces fuscus</name>
    <dbReference type="NCBI Taxonomy" id="3048495"/>
    <lineage>
        <taxon>Bacteria</taxon>
        <taxon>Bacillati</taxon>
        <taxon>Actinomycetota</taxon>
        <taxon>Actinomycetes</taxon>
        <taxon>Kitasatosporales</taxon>
        <taxon>Streptomycetaceae</taxon>
        <taxon>Streptomyces</taxon>
    </lineage>
</organism>